<proteinExistence type="predicted"/>
<dbReference type="RefSeq" id="WP_070404267.1">
    <property type="nucleotide sequence ID" value="NZ_BJVW01000035.1"/>
</dbReference>
<dbReference type="KEGG" id="kba:A0U89_16215"/>
<keyword evidence="1" id="KW-0614">Plasmid</keyword>
<sequence length="103" mass="12109">MNIETTDCLIENTQNDKTDGIFYSAADVEKIVEDAEKRARLKQQENIQKLLELSMLWMIPNYREEKMRIWRQYCPTAPMTAENMLHAIYNAALPIKMKNINNT</sequence>
<organism evidence="1 2">
    <name type="scientific">Kozakia baliensis</name>
    <dbReference type="NCBI Taxonomy" id="153496"/>
    <lineage>
        <taxon>Bacteria</taxon>
        <taxon>Pseudomonadati</taxon>
        <taxon>Pseudomonadota</taxon>
        <taxon>Alphaproteobacteria</taxon>
        <taxon>Acetobacterales</taxon>
        <taxon>Acetobacteraceae</taxon>
        <taxon>Kozakia</taxon>
    </lineage>
</organism>
<accession>A0A1D8UYZ6</accession>
<geneLocation type="plasmid" evidence="2">
    <name>pkb14400_3</name>
</geneLocation>
<dbReference type="Proteomes" id="UP000179145">
    <property type="component" value="Plasmid pKB14400_3"/>
</dbReference>
<protein>
    <submittedName>
        <fullName evidence="1">Uncharacterized protein</fullName>
    </submittedName>
</protein>
<dbReference type="EMBL" id="CP014677">
    <property type="protein sequence ID" value="AOX18831.1"/>
    <property type="molecule type" value="Genomic_DNA"/>
</dbReference>
<gene>
    <name evidence="1" type="ORF">A0U89_16215</name>
</gene>
<keyword evidence="2" id="KW-1185">Reference proteome</keyword>
<name>A0A1D8UYZ6_9PROT</name>
<dbReference type="AlphaFoldDB" id="A0A1D8UYZ6"/>
<reference evidence="1 2" key="1">
    <citation type="journal article" date="2016" name="Microb. Cell Fact.">
        <title>Dissection of exopolysaccharide biosynthesis in Kozakia baliensis.</title>
        <authorList>
            <person name="Brandt J.U."/>
            <person name="Jakob F."/>
            <person name="Behr J."/>
            <person name="Geissler A.J."/>
            <person name="Vogel R.F."/>
        </authorList>
    </citation>
    <scope>NUCLEOTIDE SEQUENCE [LARGE SCALE GENOMIC DNA]</scope>
    <source>
        <strain evidence="1 2">DSM 14400</strain>
        <plasmid evidence="2">Plasmid pkb14400_3</plasmid>
    </source>
</reference>
<evidence type="ECO:0000313" key="2">
    <source>
        <dbReference type="Proteomes" id="UP000179145"/>
    </source>
</evidence>
<evidence type="ECO:0000313" key="1">
    <source>
        <dbReference type="EMBL" id="AOX18831.1"/>
    </source>
</evidence>